<name>W6RYV7_9CLOT</name>
<dbReference type="RefSeq" id="WP_044035698.1">
    <property type="nucleotide sequence ID" value="NZ_HG917868.1"/>
</dbReference>
<organism evidence="2 3">
    <name type="scientific">Clostridium bornimense</name>
    <dbReference type="NCBI Taxonomy" id="1216932"/>
    <lineage>
        <taxon>Bacteria</taxon>
        <taxon>Bacillati</taxon>
        <taxon>Bacillota</taxon>
        <taxon>Clostridia</taxon>
        <taxon>Eubacteriales</taxon>
        <taxon>Clostridiaceae</taxon>
        <taxon>Clostridium</taxon>
    </lineage>
</organism>
<dbReference type="PROSITE" id="PS51186">
    <property type="entry name" value="GNAT"/>
    <property type="match status" value="1"/>
</dbReference>
<dbReference type="GO" id="GO:0016747">
    <property type="term" value="F:acyltransferase activity, transferring groups other than amino-acyl groups"/>
    <property type="evidence" value="ECO:0007669"/>
    <property type="project" value="InterPro"/>
</dbReference>
<gene>
    <name evidence="2" type="ORF">CM240_0027</name>
</gene>
<keyword evidence="3" id="KW-1185">Reference proteome</keyword>
<dbReference type="InterPro" id="IPR000182">
    <property type="entry name" value="GNAT_dom"/>
</dbReference>
<accession>W6RYV7</accession>
<feature type="domain" description="N-acetyltransferase" evidence="1">
    <location>
        <begin position="7"/>
        <end position="168"/>
    </location>
</feature>
<dbReference type="PANTHER" id="PTHR43415">
    <property type="entry name" value="SPERMIDINE N(1)-ACETYLTRANSFERASE"/>
    <property type="match status" value="1"/>
</dbReference>
<dbReference type="HOGENOM" id="CLU_013985_3_2_9"/>
<dbReference type="PATRIC" id="fig|1216932.3.peg.20"/>
<dbReference type="PANTHER" id="PTHR43415:SF3">
    <property type="entry name" value="GNAT-FAMILY ACETYLTRANSFERASE"/>
    <property type="match status" value="1"/>
</dbReference>
<protein>
    <submittedName>
        <fullName evidence="2">GNAT family acetyltransferase</fullName>
    </submittedName>
</protein>
<dbReference type="Gene3D" id="3.40.630.30">
    <property type="match status" value="1"/>
</dbReference>
<dbReference type="SUPFAM" id="SSF55729">
    <property type="entry name" value="Acyl-CoA N-acyltransferases (Nat)"/>
    <property type="match status" value="1"/>
</dbReference>
<dbReference type="Proteomes" id="UP000019426">
    <property type="component" value="Chromosome M2/40_rep1"/>
</dbReference>
<dbReference type="KEGG" id="clt:CM240_0027"/>
<proteinExistence type="predicted"/>
<keyword evidence="2" id="KW-0808">Transferase</keyword>
<evidence type="ECO:0000313" key="3">
    <source>
        <dbReference type="Proteomes" id="UP000019426"/>
    </source>
</evidence>
<dbReference type="AlphaFoldDB" id="W6RYV7"/>
<dbReference type="STRING" id="1216932.CM240_0027"/>
<dbReference type="eggNOG" id="COG1670">
    <property type="taxonomic scope" value="Bacteria"/>
</dbReference>
<evidence type="ECO:0000259" key="1">
    <source>
        <dbReference type="PROSITE" id="PS51186"/>
    </source>
</evidence>
<dbReference type="EMBL" id="HG917868">
    <property type="protein sequence ID" value="CDM67217.1"/>
    <property type="molecule type" value="Genomic_DNA"/>
</dbReference>
<sequence>MLKGDRLVLREVAKKDLHTYLRYWSDEDICKFDGGLKEIPTINDLYTFFDAIFRSKKKYLSIDNEKGVIVGYVTYISMENDDKRYIIGITIDKKFWGRGYGTEAMMVVMKYLFNELDAESISLEVLLENERAGKCYRNCGFIAEKVKDEKIMIDGKCKDILVMKMNRKEFLKIVDKI</sequence>
<dbReference type="Pfam" id="PF13302">
    <property type="entry name" value="Acetyltransf_3"/>
    <property type="match status" value="1"/>
</dbReference>
<dbReference type="InterPro" id="IPR016181">
    <property type="entry name" value="Acyl_CoA_acyltransferase"/>
</dbReference>
<reference evidence="2 3" key="1">
    <citation type="submission" date="2013-11" db="EMBL/GenBank/DDBJ databases">
        <title>Complete genome sequence of Clostridum sp. M2/40.</title>
        <authorList>
            <person name="Wibberg D."/>
            <person name="Puehler A."/>
            <person name="Schlueter A."/>
        </authorList>
    </citation>
    <scope>NUCLEOTIDE SEQUENCE [LARGE SCALE GENOMIC DNA]</scope>
    <source>
        <strain evidence="3">M2/40</strain>
    </source>
</reference>
<evidence type="ECO:0000313" key="2">
    <source>
        <dbReference type="EMBL" id="CDM67217.1"/>
    </source>
</evidence>
<dbReference type="CDD" id="cd04301">
    <property type="entry name" value="NAT_SF"/>
    <property type="match status" value="1"/>
</dbReference>